<evidence type="ECO:0000256" key="4">
    <source>
        <dbReference type="ARBA" id="ARBA00022525"/>
    </source>
</evidence>
<evidence type="ECO:0000313" key="11">
    <source>
        <dbReference type="Proteomes" id="UP000515203"/>
    </source>
</evidence>
<dbReference type="GO" id="GO:0031419">
    <property type="term" value="F:cobalamin binding"/>
    <property type="evidence" value="ECO:0007669"/>
    <property type="project" value="InterPro"/>
</dbReference>
<feature type="binding site" evidence="7">
    <location>
        <position position="431"/>
    </location>
    <ligand>
        <name>cyanocob(III)alamin</name>
        <dbReference type="ChEBI" id="CHEBI:17439"/>
    </ligand>
</feature>
<dbReference type="RefSeq" id="XP_004646966.1">
    <property type="nucleotide sequence ID" value="XM_004646909.2"/>
</dbReference>
<dbReference type="Gene3D" id="1.50.10.20">
    <property type="match status" value="1"/>
</dbReference>
<protein>
    <submittedName>
        <fullName evidence="12">Transcobalamin-1 isoform X1</fullName>
    </submittedName>
</protein>
<dbReference type="PANTHER" id="PTHR10559:SF13">
    <property type="entry name" value="TRANSCOBALAMIN-1"/>
    <property type="match status" value="1"/>
</dbReference>
<proteinExistence type="inferred from homology"/>
<feature type="binding site" evidence="7">
    <location>
        <position position="409"/>
    </location>
    <ligand>
        <name>cyanocob(III)alamin</name>
        <dbReference type="ChEBI" id="CHEBI:17439"/>
    </ligand>
</feature>
<dbReference type="AlphaFoldDB" id="A0A6P3FXJ5"/>
<evidence type="ECO:0000256" key="2">
    <source>
        <dbReference type="ARBA" id="ARBA00006449"/>
    </source>
</evidence>
<feature type="disulfide bond" evidence="8">
    <location>
        <begin position="105"/>
        <end position="308"/>
    </location>
</feature>
<dbReference type="InParanoid" id="A0A6P3FXJ5"/>
<dbReference type="Pfam" id="PF01122">
    <property type="entry name" value="Cobalamin_bind"/>
    <property type="match status" value="1"/>
</dbReference>
<feature type="binding site" evidence="7">
    <location>
        <position position="186"/>
    </location>
    <ligand>
        <name>cyanocob(III)alamin</name>
        <dbReference type="ChEBI" id="CHEBI:17439"/>
    </ligand>
</feature>
<sequence length="431" mass="47366">MEQSRLLPFMGLLLFSLIPGQPGEICEVREESYFLLSPLLNTITNSKPAVGTQAADALLSLRLVGIQNQTLLQPLSQQVRKEVGSKGSSLSSGQLALVTLALGACHTPDEIVIYDRRLLSQLENKFQAEIENMDAHDGRPLTTYYQLSLGALALCLFRGRYSTTQVADLFAPGNKNYYFHGHFVVDTGAMAVLALTCVKRDLIKGQTKVDSEDLRSIDNHIRSLVKKILSEKKKNGLIGNTFSTGIAMQALFISSEYYKESEWNCQQTLDTILKEIAQAAFTSPAAAAQILPALVGRTYLEVNKGSSCTSGLGNFSISSPKPTAPPEPPSHISVQYSVKIHEIYSTTVTVPRGSIFLDVMEEAQKKNRTLFGFTVEQSSWGPFITSVQGLKASSHDRTYWELLSNGSSLSQGVGNYVVHEGEDLEVRWSKY</sequence>
<dbReference type="GO" id="GO:0006824">
    <property type="term" value="P:cobalt ion transport"/>
    <property type="evidence" value="ECO:0007669"/>
    <property type="project" value="UniProtKB-KW"/>
</dbReference>
<keyword evidence="3" id="KW-0813">Transport</keyword>
<keyword evidence="3" id="KW-0171">Cobalt transport</keyword>
<evidence type="ECO:0000256" key="9">
    <source>
        <dbReference type="SAM" id="SignalP"/>
    </source>
</evidence>
<reference evidence="12" key="1">
    <citation type="submission" date="2025-08" db="UniProtKB">
        <authorList>
            <consortium name="RefSeq"/>
        </authorList>
    </citation>
    <scope>IDENTIFICATION</scope>
</reference>
<dbReference type="InterPro" id="IPR027954">
    <property type="entry name" value="Transcobalamin-like_C"/>
</dbReference>
<dbReference type="Proteomes" id="UP000515203">
    <property type="component" value="Unplaced"/>
</dbReference>
<keyword evidence="4" id="KW-0964">Secreted</keyword>
<dbReference type="InterPro" id="IPR002157">
    <property type="entry name" value="Cbl-bd_prot"/>
</dbReference>
<evidence type="ECO:0000256" key="3">
    <source>
        <dbReference type="ARBA" id="ARBA00022426"/>
    </source>
</evidence>
<evidence type="ECO:0000313" key="12">
    <source>
        <dbReference type="RefSeq" id="XP_004646966.1"/>
    </source>
</evidence>
<keyword evidence="11" id="KW-1185">Reference proteome</keyword>
<dbReference type="Pfam" id="PF14478">
    <property type="entry name" value="DUF4430"/>
    <property type="match status" value="1"/>
</dbReference>
<keyword evidence="5 9" id="KW-0732">Signal</keyword>
<dbReference type="CTD" id="6947"/>
<evidence type="ECO:0000256" key="1">
    <source>
        <dbReference type="ARBA" id="ARBA00004613"/>
    </source>
</evidence>
<evidence type="ECO:0000256" key="7">
    <source>
        <dbReference type="PIRSR" id="PIRSR602157-1"/>
    </source>
</evidence>
<evidence type="ECO:0000259" key="10">
    <source>
        <dbReference type="Pfam" id="PF14478"/>
    </source>
</evidence>
<dbReference type="GO" id="GO:0005615">
    <property type="term" value="C:extracellular space"/>
    <property type="evidence" value="ECO:0007669"/>
    <property type="project" value="TreeGrafter"/>
</dbReference>
<feature type="domain" description="Transcobalamin-like C-terminal" evidence="10">
    <location>
        <begin position="353"/>
        <end position="429"/>
    </location>
</feature>
<feature type="signal peptide" evidence="9">
    <location>
        <begin position="1"/>
        <end position="22"/>
    </location>
</feature>
<dbReference type="GO" id="GO:0015889">
    <property type="term" value="P:cobalamin transport"/>
    <property type="evidence" value="ECO:0007669"/>
    <property type="project" value="InterPro"/>
</dbReference>
<gene>
    <name evidence="12" type="primary">Tcn1</name>
</gene>
<dbReference type="PANTHER" id="PTHR10559">
    <property type="entry name" value="TRANSCOBALAMIN-1/GASTRIC INTRINSIC FACTOR"/>
    <property type="match status" value="1"/>
</dbReference>
<feature type="binding site" evidence="7">
    <location>
        <position position="240"/>
    </location>
    <ligand>
        <name>cyanocob(III)alamin</name>
        <dbReference type="ChEBI" id="CHEBI:17439"/>
    </ligand>
</feature>
<feature type="binding site" evidence="7">
    <location>
        <position position="289"/>
    </location>
    <ligand>
        <name>cyanocob(III)alamin</name>
        <dbReference type="ChEBI" id="CHEBI:17439"/>
    </ligand>
</feature>
<dbReference type="OrthoDB" id="6343110at2759"/>
<dbReference type="InterPro" id="IPR051588">
    <property type="entry name" value="Cobalamin_Transport"/>
</dbReference>
<dbReference type="GeneID" id="101592030"/>
<keyword evidence="6 7" id="KW-0170">Cobalt</keyword>
<evidence type="ECO:0000256" key="8">
    <source>
        <dbReference type="PIRSR" id="PIRSR602157-2"/>
    </source>
</evidence>
<comment type="subcellular location">
    <subcellularLocation>
        <location evidence="1">Secreted</location>
    </subcellularLocation>
</comment>
<feature type="disulfide bond" evidence="8">
    <location>
        <begin position="26"/>
        <end position="265"/>
    </location>
</feature>
<keyword evidence="3" id="KW-0406">Ion transport</keyword>
<feature type="binding site" evidence="7">
    <location>
        <begin position="142"/>
        <end position="146"/>
    </location>
    <ligand>
        <name>cyanocob(III)alamin</name>
        <dbReference type="ChEBI" id="CHEBI:17439"/>
    </ligand>
</feature>
<organism evidence="11 12">
    <name type="scientific">Octodon degus</name>
    <name type="common">Degu</name>
    <name type="synonym">Sciurus degus</name>
    <dbReference type="NCBI Taxonomy" id="10160"/>
    <lineage>
        <taxon>Eukaryota</taxon>
        <taxon>Metazoa</taxon>
        <taxon>Chordata</taxon>
        <taxon>Craniata</taxon>
        <taxon>Vertebrata</taxon>
        <taxon>Euteleostomi</taxon>
        <taxon>Mammalia</taxon>
        <taxon>Eutheria</taxon>
        <taxon>Euarchontoglires</taxon>
        <taxon>Glires</taxon>
        <taxon>Rodentia</taxon>
        <taxon>Hystricomorpha</taxon>
        <taxon>Octodontidae</taxon>
        <taxon>Octodon</taxon>
    </lineage>
</organism>
<name>A0A6P3FXJ5_OCTDE</name>
<comment type="similarity">
    <text evidence="2">Belongs to the eukaryotic cobalamin transport proteins family.</text>
</comment>
<dbReference type="Gene3D" id="2.170.130.30">
    <property type="match status" value="1"/>
</dbReference>
<feature type="binding site" evidence="7">
    <location>
        <begin position="400"/>
        <end position="402"/>
    </location>
    <ligand>
        <name>cyanocob(III)alamin</name>
        <dbReference type="ChEBI" id="CHEBI:17439"/>
    </ligand>
</feature>
<evidence type="ECO:0000256" key="6">
    <source>
        <dbReference type="ARBA" id="ARBA00023285"/>
    </source>
</evidence>
<keyword evidence="8" id="KW-1015">Disulfide bond</keyword>
<feature type="chain" id="PRO_5028394593" evidence="9">
    <location>
        <begin position="23"/>
        <end position="431"/>
    </location>
</feature>
<feature type="disulfide bond" evidence="8">
    <location>
        <begin position="155"/>
        <end position="197"/>
    </location>
</feature>
<accession>A0A6P3FXJ5</accession>
<evidence type="ECO:0000256" key="5">
    <source>
        <dbReference type="ARBA" id="ARBA00022729"/>
    </source>
</evidence>